<keyword evidence="9" id="KW-0807">Transducer</keyword>
<dbReference type="GO" id="GO:0005549">
    <property type="term" value="F:odorant binding"/>
    <property type="evidence" value="ECO:0007669"/>
    <property type="project" value="InterPro"/>
</dbReference>
<evidence type="ECO:0000256" key="8">
    <source>
        <dbReference type="ARBA" id="ARBA00023170"/>
    </source>
</evidence>
<feature type="transmembrane region" description="Helical" evidence="10">
    <location>
        <begin position="127"/>
        <end position="143"/>
    </location>
</feature>
<comment type="caution">
    <text evidence="11">The sequence shown here is derived from an EMBL/GenBank/DDBJ whole genome shotgun (WGS) entry which is preliminary data.</text>
</comment>
<dbReference type="InterPro" id="IPR004117">
    <property type="entry name" value="7tm6_olfct_rcpt"/>
</dbReference>
<evidence type="ECO:0000256" key="6">
    <source>
        <dbReference type="ARBA" id="ARBA00022989"/>
    </source>
</evidence>
<keyword evidence="12" id="KW-1185">Reference proteome</keyword>
<dbReference type="GO" id="GO:0004984">
    <property type="term" value="F:olfactory receptor activity"/>
    <property type="evidence" value="ECO:0007669"/>
    <property type="project" value="InterPro"/>
</dbReference>
<dbReference type="EMBL" id="CAKOFQ010007415">
    <property type="protein sequence ID" value="CAH2000654.1"/>
    <property type="molecule type" value="Genomic_DNA"/>
</dbReference>
<evidence type="ECO:0000256" key="9">
    <source>
        <dbReference type="ARBA" id="ARBA00023224"/>
    </source>
</evidence>
<evidence type="ECO:0000313" key="11">
    <source>
        <dbReference type="EMBL" id="CAH2000654.1"/>
    </source>
</evidence>
<accession>A0A9P0PVL4</accession>
<dbReference type="Pfam" id="PF02949">
    <property type="entry name" value="7tm_6"/>
    <property type="match status" value="1"/>
</dbReference>
<feature type="transmembrane region" description="Helical" evidence="10">
    <location>
        <begin position="65"/>
        <end position="84"/>
    </location>
</feature>
<keyword evidence="4 10" id="KW-0812">Transmembrane</keyword>
<keyword evidence="5" id="KW-0552">Olfaction</keyword>
<keyword evidence="2" id="KW-1003">Cell membrane</keyword>
<keyword evidence="7 10" id="KW-0472">Membrane</keyword>
<evidence type="ECO:0000256" key="2">
    <source>
        <dbReference type="ARBA" id="ARBA00022475"/>
    </source>
</evidence>
<feature type="transmembrane region" description="Helical" evidence="10">
    <location>
        <begin position="258"/>
        <end position="280"/>
    </location>
</feature>
<evidence type="ECO:0000256" key="3">
    <source>
        <dbReference type="ARBA" id="ARBA00022606"/>
    </source>
</evidence>
<dbReference type="Proteomes" id="UP001152888">
    <property type="component" value="Unassembled WGS sequence"/>
</dbReference>
<gene>
    <name evidence="11" type="ORF">ACAOBT_LOCUS25698</name>
</gene>
<sequence>MHLFLIDHCLRLMNVLGVHPAKSGEKMQTVRYVFFLAHHVALMYLVLWLAEAKGRDMSLLEQIDIFTNFLAQLHAILNLLCLYTQRPKIMALLKDMDERFWRVDSYDHQPELKQAYLVLFNKARVKYIIYMTMMISCCVSYHYGRLVKDGRHIDNNLPFKSYLPGWMPFWVLFAWQHIASFGLVSTEIAMDVMIYSILSLTALQFKLLQHEMENIFSLENDKKCEVMDLLKKRIKRCDDHHTLLLNFRTELNDAFSGLLLVYLEVITVILCIELYFLSILDDLEDIIRALVYGALMFFTLTS</sequence>
<dbReference type="PANTHER" id="PTHR21137">
    <property type="entry name" value="ODORANT RECEPTOR"/>
    <property type="match status" value="1"/>
</dbReference>
<organism evidence="11 12">
    <name type="scientific">Acanthoscelides obtectus</name>
    <name type="common">Bean weevil</name>
    <name type="synonym">Bruchus obtectus</name>
    <dbReference type="NCBI Taxonomy" id="200917"/>
    <lineage>
        <taxon>Eukaryota</taxon>
        <taxon>Metazoa</taxon>
        <taxon>Ecdysozoa</taxon>
        <taxon>Arthropoda</taxon>
        <taxon>Hexapoda</taxon>
        <taxon>Insecta</taxon>
        <taxon>Pterygota</taxon>
        <taxon>Neoptera</taxon>
        <taxon>Endopterygota</taxon>
        <taxon>Coleoptera</taxon>
        <taxon>Polyphaga</taxon>
        <taxon>Cucujiformia</taxon>
        <taxon>Chrysomeloidea</taxon>
        <taxon>Chrysomelidae</taxon>
        <taxon>Bruchinae</taxon>
        <taxon>Bruchini</taxon>
        <taxon>Acanthoscelides</taxon>
    </lineage>
</organism>
<reference evidence="11" key="1">
    <citation type="submission" date="2022-03" db="EMBL/GenBank/DDBJ databases">
        <authorList>
            <person name="Sayadi A."/>
        </authorList>
    </citation>
    <scope>NUCLEOTIDE SEQUENCE</scope>
</reference>
<evidence type="ECO:0008006" key="13">
    <source>
        <dbReference type="Google" id="ProtNLM"/>
    </source>
</evidence>
<evidence type="ECO:0000256" key="5">
    <source>
        <dbReference type="ARBA" id="ARBA00022725"/>
    </source>
</evidence>
<dbReference type="OrthoDB" id="6759486at2759"/>
<dbReference type="AlphaFoldDB" id="A0A9P0PVL4"/>
<dbReference type="GO" id="GO:0007165">
    <property type="term" value="P:signal transduction"/>
    <property type="evidence" value="ECO:0007669"/>
    <property type="project" value="UniProtKB-KW"/>
</dbReference>
<evidence type="ECO:0000256" key="7">
    <source>
        <dbReference type="ARBA" id="ARBA00023136"/>
    </source>
</evidence>
<evidence type="ECO:0000256" key="4">
    <source>
        <dbReference type="ARBA" id="ARBA00022692"/>
    </source>
</evidence>
<proteinExistence type="predicted"/>
<feature type="transmembrane region" description="Helical" evidence="10">
    <location>
        <begin position="163"/>
        <end position="184"/>
    </location>
</feature>
<feature type="transmembrane region" description="Helical" evidence="10">
    <location>
        <begin position="32"/>
        <end position="50"/>
    </location>
</feature>
<keyword evidence="8" id="KW-0675">Receptor</keyword>
<keyword evidence="6 10" id="KW-1133">Transmembrane helix</keyword>
<evidence type="ECO:0000256" key="10">
    <source>
        <dbReference type="SAM" id="Phobius"/>
    </source>
</evidence>
<keyword evidence="3" id="KW-0716">Sensory transduction</keyword>
<evidence type="ECO:0000313" key="12">
    <source>
        <dbReference type="Proteomes" id="UP001152888"/>
    </source>
</evidence>
<evidence type="ECO:0000256" key="1">
    <source>
        <dbReference type="ARBA" id="ARBA00004651"/>
    </source>
</evidence>
<comment type="subcellular location">
    <subcellularLocation>
        <location evidence="1">Cell membrane</location>
        <topology evidence="1">Multi-pass membrane protein</topology>
    </subcellularLocation>
</comment>
<dbReference type="GO" id="GO:0005886">
    <property type="term" value="C:plasma membrane"/>
    <property type="evidence" value="ECO:0007669"/>
    <property type="project" value="UniProtKB-SubCell"/>
</dbReference>
<name>A0A9P0PVL4_ACAOB</name>
<dbReference type="PANTHER" id="PTHR21137:SF35">
    <property type="entry name" value="ODORANT RECEPTOR 19A-RELATED"/>
    <property type="match status" value="1"/>
</dbReference>
<protein>
    <recommendedName>
        <fullName evidence="13">Odorant receptor</fullName>
    </recommendedName>
</protein>